<evidence type="ECO:0000313" key="2">
    <source>
        <dbReference type="Proteomes" id="UP000299102"/>
    </source>
</evidence>
<organism evidence="1 2">
    <name type="scientific">Eumeta variegata</name>
    <name type="common">Bagworm moth</name>
    <name type="synonym">Eumeta japonica</name>
    <dbReference type="NCBI Taxonomy" id="151549"/>
    <lineage>
        <taxon>Eukaryota</taxon>
        <taxon>Metazoa</taxon>
        <taxon>Ecdysozoa</taxon>
        <taxon>Arthropoda</taxon>
        <taxon>Hexapoda</taxon>
        <taxon>Insecta</taxon>
        <taxon>Pterygota</taxon>
        <taxon>Neoptera</taxon>
        <taxon>Endopterygota</taxon>
        <taxon>Lepidoptera</taxon>
        <taxon>Glossata</taxon>
        <taxon>Ditrysia</taxon>
        <taxon>Tineoidea</taxon>
        <taxon>Psychidae</taxon>
        <taxon>Oiketicinae</taxon>
        <taxon>Eumeta</taxon>
    </lineage>
</organism>
<name>A0A4C1SUG1_EUMVA</name>
<protein>
    <submittedName>
        <fullName evidence="1">Uncharacterized protein</fullName>
    </submittedName>
</protein>
<dbReference type="Proteomes" id="UP000299102">
    <property type="component" value="Unassembled WGS sequence"/>
</dbReference>
<accession>A0A4C1SUG1</accession>
<gene>
    <name evidence="1" type="ORF">EVAR_3342_1</name>
</gene>
<evidence type="ECO:0000313" key="1">
    <source>
        <dbReference type="EMBL" id="GBP04977.1"/>
    </source>
</evidence>
<dbReference type="AlphaFoldDB" id="A0A4C1SUG1"/>
<dbReference type="EMBL" id="BGZK01000016">
    <property type="protein sequence ID" value="GBP04977.1"/>
    <property type="molecule type" value="Genomic_DNA"/>
</dbReference>
<keyword evidence="2" id="KW-1185">Reference proteome</keyword>
<proteinExistence type="predicted"/>
<reference evidence="1 2" key="1">
    <citation type="journal article" date="2019" name="Commun. Biol.">
        <title>The bagworm genome reveals a unique fibroin gene that provides high tensile strength.</title>
        <authorList>
            <person name="Kono N."/>
            <person name="Nakamura H."/>
            <person name="Ohtoshi R."/>
            <person name="Tomita M."/>
            <person name="Numata K."/>
            <person name="Arakawa K."/>
        </authorList>
    </citation>
    <scope>NUCLEOTIDE SEQUENCE [LARGE SCALE GENOMIC DNA]</scope>
</reference>
<sequence length="142" mass="16004">MSVRGEKGAIETLAQDHATAEAVTSHAPRRDGGPGLIRVCGSLYRELAGKRGLFICGYTSRKKYTRRTKLTYKIATRDIKIGMRIERFSNGAVKAQARWRLEAKRLPRHRATTDDCCLILAVVGQQVGRHSQSFKKMWSEKN</sequence>
<comment type="caution">
    <text evidence="1">The sequence shown here is derived from an EMBL/GenBank/DDBJ whole genome shotgun (WGS) entry which is preliminary data.</text>
</comment>